<evidence type="ECO:0000256" key="1">
    <source>
        <dbReference type="SAM" id="Phobius"/>
    </source>
</evidence>
<keyword evidence="1" id="KW-1133">Transmembrane helix</keyword>
<reference evidence="2 3" key="1">
    <citation type="submission" date="2019-08" db="EMBL/GenBank/DDBJ databases">
        <title>Genome of Psychroserpens burtonensis ACAM 167.</title>
        <authorList>
            <person name="Bowman J.P."/>
        </authorList>
    </citation>
    <scope>NUCLEOTIDE SEQUENCE [LARGE SCALE GENOMIC DNA]</scope>
    <source>
        <strain evidence="2 3">ACAM 167</strain>
    </source>
</reference>
<dbReference type="OrthoDB" id="9986019at2"/>
<keyword evidence="1" id="KW-0472">Membrane</keyword>
<comment type="caution">
    <text evidence="2">The sequence shown here is derived from an EMBL/GenBank/DDBJ whole genome shotgun (WGS) entry which is preliminary data.</text>
</comment>
<name>A0A5C7BA45_9FLAO</name>
<dbReference type="RefSeq" id="WP_147231343.1">
    <property type="nucleotide sequence ID" value="NZ_VOSB01000007.1"/>
</dbReference>
<keyword evidence="1" id="KW-0812">Transmembrane</keyword>
<organism evidence="2 3">
    <name type="scientific">Psychroserpens burtonensis</name>
    <dbReference type="NCBI Taxonomy" id="49278"/>
    <lineage>
        <taxon>Bacteria</taxon>
        <taxon>Pseudomonadati</taxon>
        <taxon>Bacteroidota</taxon>
        <taxon>Flavobacteriia</taxon>
        <taxon>Flavobacteriales</taxon>
        <taxon>Flavobacteriaceae</taxon>
        <taxon>Psychroserpens</taxon>
    </lineage>
</organism>
<sequence>MEQKENKPNYLTSIKLTRKRIKFIKTYGECTDSEALLEMLFAQQIQIEKLEKIRVNTSILAWWLVAIPLILGMLFFVFGLGSLIR</sequence>
<keyword evidence="3" id="KW-1185">Reference proteome</keyword>
<dbReference type="Proteomes" id="UP000321938">
    <property type="component" value="Unassembled WGS sequence"/>
</dbReference>
<dbReference type="EMBL" id="VOSB01000007">
    <property type="protein sequence ID" value="TXE18584.1"/>
    <property type="molecule type" value="Genomic_DNA"/>
</dbReference>
<dbReference type="AlphaFoldDB" id="A0A5C7BA45"/>
<protein>
    <submittedName>
        <fullName evidence="2">Uncharacterized protein</fullName>
    </submittedName>
</protein>
<accession>A0A5C7BA45</accession>
<proteinExistence type="predicted"/>
<evidence type="ECO:0000313" key="3">
    <source>
        <dbReference type="Proteomes" id="UP000321938"/>
    </source>
</evidence>
<feature type="transmembrane region" description="Helical" evidence="1">
    <location>
        <begin position="59"/>
        <end position="84"/>
    </location>
</feature>
<evidence type="ECO:0000313" key="2">
    <source>
        <dbReference type="EMBL" id="TXE18584.1"/>
    </source>
</evidence>
<gene>
    <name evidence="2" type="ORF">ES692_05955</name>
</gene>